<keyword evidence="8" id="KW-1185">Reference proteome</keyword>
<dbReference type="Proteomes" id="UP000554488">
    <property type="component" value="Unassembled WGS sequence"/>
</dbReference>
<dbReference type="Proteomes" id="UP000286595">
    <property type="component" value="Unassembled WGS sequence"/>
</dbReference>
<dbReference type="EMBL" id="QRXJ01000006">
    <property type="protein sequence ID" value="RGT90870.1"/>
    <property type="molecule type" value="Genomic_DNA"/>
</dbReference>
<dbReference type="Proteomes" id="UP000260655">
    <property type="component" value="Unassembled WGS sequence"/>
</dbReference>
<evidence type="ECO:0000313" key="10">
    <source>
        <dbReference type="Proteomes" id="UP000285693"/>
    </source>
</evidence>
<dbReference type="Proteomes" id="UP000283360">
    <property type="component" value="Unassembled WGS sequence"/>
</dbReference>
<dbReference type="EMBL" id="QRIM01000017">
    <property type="protein sequence ID" value="RHG58434.1"/>
    <property type="molecule type" value="Genomic_DNA"/>
</dbReference>
<evidence type="ECO:0000313" key="12">
    <source>
        <dbReference type="Proteomes" id="UP000554488"/>
    </source>
</evidence>
<evidence type="ECO:0000313" key="4">
    <source>
        <dbReference type="EMBL" id="RGU44470.1"/>
    </source>
</evidence>
<evidence type="ECO:0000313" key="11">
    <source>
        <dbReference type="Proteomes" id="UP000286595"/>
    </source>
</evidence>
<dbReference type="EMBL" id="QRXY01000017">
    <property type="protein sequence ID" value="RGU44470.1"/>
    <property type="molecule type" value="Genomic_DNA"/>
</dbReference>
<proteinExistence type="predicted"/>
<accession>A0A3E4GMX0</accession>
<sequence>METVKGIHKFRKFHINASYTLNVIGQIGKNDFDKLQKIIRERLVKWRHDKGRFLFHMSSTVQRYKYICKEDGKYEIHI</sequence>
<dbReference type="GeneID" id="92824740"/>
<evidence type="ECO:0000313" key="2">
    <source>
        <dbReference type="EMBL" id="RGJ21668.1"/>
    </source>
</evidence>
<protein>
    <submittedName>
        <fullName evidence="2">Uncharacterized protein</fullName>
    </submittedName>
</protein>
<reference evidence="7 8" key="1">
    <citation type="submission" date="2018-08" db="EMBL/GenBank/DDBJ databases">
        <title>A genome reference for cultivated species of the human gut microbiota.</title>
        <authorList>
            <person name="Zou Y."/>
            <person name="Xue W."/>
            <person name="Luo G."/>
        </authorList>
    </citation>
    <scope>NUCLEOTIDE SEQUENCE [LARGE SCALE GENOMIC DNA]</scope>
    <source>
        <strain evidence="4 10">AF16-31</strain>
        <strain evidence="3 8">AF18-12LB</strain>
        <strain evidence="6 11">AM22-12LB</strain>
        <strain evidence="5 9">AM23-3</strain>
        <strain evidence="2 7">TM07-19</strain>
    </source>
</reference>
<dbReference type="Proteomes" id="UP000284579">
    <property type="component" value="Unassembled WGS sequence"/>
</dbReference>
<evidence type="ECO:0000313" key="7">
    <source>
        <dbReference type="Proteomes" id="UP000260655"/>
    </source>
</evidence>
<name>A0A3E4GMX0_9FIRM</name>
<evidence type="ECO:0000313" key="1">
    <source>
        <dbReference type="EMBL" id="NUN86901.1"/>
    </source>
</evidence>
<dbReference type="EMBL" id="QRHO01000014">
    <property type="protein sequence ID" value="RHF82490.1"/>
    <property type="molecule type" value="Genomic_DNA"/>
</dbReference>
<evidence type="ECO:0000313" key="9">
    <source>
        <dbReference type="Proteomes" id="UP000284579"/>
    </source>
</evidence>
<dbReference type="AlphaFoldDB" id="A0A3E4GMX0"/>
<dbReference type="RefSeq" id="WP_044998655.1">
    <property type="nucleotide sequence ID" value="NZ_BSCI01000014.1"/>
</dbReference>
<evidence type="ECO:0000313" key="5">
    <source>
        <dbReference type="EMBL" id="RHF82490.1"/>
    </source>
</evidence>
<dbReference type="EMBL" id="QSOV01000015">
    <property type="protein sequence ID" value="RGJ21668.1"/>
    <property type="molecule type" value="Genomic_DNA"/>
</dbReference>
<organism evidence="2 7">
    <name type="scientific">Coprococcus comes</name>
    <dbReference type="NCBI Taxonomy" id="410072"/>
    <lineage>
        <taxon>Bacteria</taxon>
        <taxon>Bacillati</taxon>
        <taxon>Bacillota</taxon>
        <taxon>Clostridia</taxon>
        <taxon>Lachnospirales</taxon>
        <taxon>Lachnospiraceae</taxon>
        <taxon>Coprococcus</taxon>
    </lineage>
</organism>
<reference evidence="1 12" key="2">
    <citation type="submission" date="2020-04" db="EMBL/GenBank/DDBJ databases">
        <authorList>
            <person name="Pieper L."/>
        </authorList>
    </citation>
    <scope>NUCLEOTIDE SEQUENCE [LARGE SCALE GENOMIC DNA]</scope>
    <source>
        <strain evidence="1 12">F22</strain>
    </source>
</reference>
<evidence type="ECO:0000313" key="8">
    <source>
        <dbReference type="Proteomes" id="UP000283360"/>
    </source>
</evidence>
<comment type="caution">
    <text evidence="2">The sequence shown here is derived from an EMBL/GenBank/DDBJ whole genome shotgun (WGS) entry which is preliminary data.</text>
</comment>
<dbReference type="Proteomes" id="UP000285693">
    <property type="component" value="Unassembled WGS sequence"/>
</dbReference>
<gene>
    <name evidence="6" type="ORF">DW252_13145</name>
    <name evidence="5" type="ORF">DW656_10885</name>
    <name evidence="4" type="ORF">DWW65_12690</name>
    <name evidence="3" type="ORF">DWX03_05485</name>
    <name evidence="2" type="ORF">DXD67_12510</name>
    <name evidence="1" type="ORF">HUU93_09880</name>
</gene>
<evidence type="ECO:0000313" key="6">
    <source>
        <dbReference type="EMBL" id="RHG58434.1"/>
    </source>
</evidence>
<reference evidence="1 12" key="3">
    <citation type="submission" date="2020-07" db="EMBL/GenBank/DDBJ databases">
        <title>Bacterial metabolism rescues the inhibition of intestinal drug absorption by food and drug additives.</title>
        <authorList>
            <person name="Zou L."/>
            <person name="Spanogiannopoulos P."/>
            <person name="Chien H.-C."/>
            <person name="Pieper L.M."/>
            <person name="Cai W."/>
            <person name="Khuri N."/>
            <person name="Pottel J."/>
            <person name="Vora B."/>
            <person name="Ni Z."/>
            <person name="Tsakalozou E."/>
            <person name="Zhang W."/>
            <person name="Shoichet B.K."/>
            <person name="Giacomini K.M."/>
            <person name="Turnbaugh P.J."/>
        </authorList>
    </citation>
    <scope>NUCLEOTIDE SEQUENCE [LARGE SCALE GENOMIC DNA]</scope>
    <source>
        <strain evidence="1 12">F22</strain>
    </source>
</reference>
<dbReference type="EMBL" id="JABWDC010000035">
    <property type="protein sequence ID" value="NUN86901.1"/>
    <property type="molecule type" value="Genomic_DNA"/>
</dbReference>
<evidence type="ECO:0000313" key="3">
    <source>
        <dbReference type="EMBL" id="RGT90870.1"/>
    </source>
</evidence>